<dbReference type="AlphaFoldDB" id="A0A0J8B1B8"/>
<evidence type="ECO:0000313" key="1">
    <source>
        <dbReference type="EMBL" id="KMS94804.1"/>
    </source>
</evidence>
<keyword evidence="2" id="KW-1185">Reference proteome</keyword>
<dbReference type="EMBL" id="KQ090838">
    <property type="protein sequence ID" value="KMS94804.1"/>
    <property type="molecule type" value="Genomic_DNA"/>
</dbReference>
<sequence>MPIDLGSTPQSSPSSLMFFLNYFRKTIDLLQPTNLQIWNYLNKIEKKR</sequence>
<dbReference type="Gramene" id="KMS94804">
    <property type="protein sequence ID" value="KMS94804"/>
    <property type="gene ID" value="BVRB_015170"/>
</dbReference>
<protein>
    <submittedName>
        <fullName evidence="1">Uncharacterized protein</fullName>
    </submittedName>
</protein>
<name>A0A0J8B1B8_BETVV</name>
<gene>
    <name evidence="1" type="ORF">BVRB_015170</name>
</gene>
<organism evidence="1 2">
    <name type="scientific">Beta vulgaris subsp. vulgaris</name>
    <name type="common">Beet</name>
    <dbReference type="NCBI Taxonomy" id="3555"/>
    <lineage>
        <taxon>Eukaryota</taxon>
        <taxon>Viridiplantae</taxon>
        <taxon>Streptophyta</taxon>
        <taxon>Embryophyta</taxon>
        <taxon>Tracheophyta</taxon>
        <taxon>Spermatophyta</taxon>
        <taxon>Magnoliopsida</taxon>
        <taxon>eudicotyledons</taxon>
        <taxon>Gunneridae</taxon>
        <taxon>Pentapetalae</taxon>
        <taxon>Caryophyllales</taxon>
        <taxon>Chenopodiaceae</taxon>
        <taxon>Betoideae</taxon>
        <taxon>Beta</taxon>
    </lineage>
</organism>
<reference evidence="1 2" key="1">
    <citation type="journal article" date="2014" name="Nature">
        <title>The genome of the recently domesticated crop plant sugar beet (Beta vulgaris).</title>
        <authorList>
            <person name="Dohm J.C."/>
            <person name="Minoche A.E."/>
            <person name="Holtgrawe D."/>
            <person name="Capella-Gutierrez S."/>
            <person name="Zakrzewski F."/>
            <person name="Tafer H."/>
            <person name="Rupp O."/>
            <person name="Sorensen T.R."/>
            <person name="Stracke R."/>
            <person name="Reinhardt R."/>
            <person name="Goesmann A."/>
            <person name="Kraft T."/>
            <person name="Schulz B."/>
            <person name="Stadler P.F."/>
            <person name="Schmidt T."/>
            <person name="Gabaldon T."/>
            <person name="Lehrach H."/>
            <person name="Weisshaar B."/>
            <person name="Himmelbauer H."/>
        </authorList>
    </citation>
    <scope>NUCLEOTIDE SEQUENCE [LARGE SCALE GENOMIC DNA]</scope>
    <source>
        <tissue evidence="1">Taproot</tissue>
    </source>
</reference>
<dbReference type="Proteomes" id="UP000035740">
    <property type="component" value="Unassembled WGS sequence"/>
</dbReference>
<accession>A0A0J8B1B8</accession>
<proteinExistence type="predicted"/>
<evidence type="ECO:0000313" key="2">
    <source>
        <dbReference type="Proteomes" id="UP000035740"/>
    </source>
</evidence>